<dbReference type="GeneID" id="34560276"/>
<reference evidence="4 5" key="1">
    <citation type="submission" date="2016-09" db="EMBL/GenBank/DDBJ databases">
        <authorList>
            <person name="Capua I."/>
            <person name="De Benedictis P."/>
            <person name="Joannis T."/>
            <person name="Lombin L.H."/>
            <person name="Cattoli G."/>
        </authorList>
    </citation>
    <scope>NUCLEOTIDE SEQUENCE [LARGE SCALE GENOMIC DNA]</scope>
    <source>
        <strain evidence="4 5">IMI 309357</strain>
    </source>
</reference>
<keyword evidence="5" id="KW-1185">Reference proteome</keyword>
<accession>A0A1G4B883</accession>
<gene>
    <name evidence="4" type="ORF">CORC01_07128</name>
</gene>
<dbReference type="AlphaFoldDB" id="A0A1G4B883"/>
<evidence type="ECO:0000256" key="3">
    <source>
        <dbReference type="ARBA" id="ARBA00022525"/>
    </source>
</evidence>
<comment type="similarity">
    <text evidence="2">Belongs to the cerato-platanin family.</text>
</comment>
<organism evidence="4 5">
    <name type="scientific">Colletotrichum orchidophilum</name>
    <dbReference type="NCBI Taxonomy" id="1209926"/>
    <lineage>
        <taxon>Eukaryota</taxon>
        <taxon>Fungi</taxon>
        <taxon>Dikarya</taxon>
        <taxon>Ascomycota</taxon>
        <taxon>Pezizomycotina</taxon>
        <taxon>Sordariomycetes</taxon>
        <taxon>Hypocreomycetidae</taxon>
        <taxon>Glomerellales</taxon>
        <taxon>Glomerellaceae</taxon>
        <taxon>Colletotrichum</taxon>
    </lineage>
</organism>
<evidence type="ECO:0000313" key="4">
    <source>
        <dbReference type="EMBL" id="OHE97513.1"/>
    </source>
</evidence>
<sequence length="187" mass="19720">MIRFGSGLVMEPGEEADHSWAELTSRLNKTSFQSSIYKTYKTKPAITFKMQFSNLVTLLSSVAAATAVSVSYDTGYDDGSRSLDAVSCSDGANGLITRYGWQNQGQIAKFPYIGGADAIAGWNSASCGTCWQLTYNGRSINVLAIDHAGSGFNLALGALNDLTNGQAAQLGRIDAQATQVGLNACGL</sequence>
<dbReference type="GO" id="GO:0005576">
    <property type="term" value="C:extracellular region"/>
    <property type="evidence" value="ECO:0007669"/>
    <property type="project" value="UniProtKB-SubCell"/>
</dbReference>
<keyword evidence="3" id="KW-0964">Secreted</keyword>
<evidence type="ECO:0000256" key="1">
    <source>
        <dbReference type="ARBA" id="ARBA00004613"/>
    </source>
</evidence>
<dbReference type="Pfam" id="PF07249">
    <property type="entry name" value="Cerato-platanin"/>
    <property type="match status" value="1"/>
</dbReference>
<dbReference type="InterPro" id="IPR036908">
    <property type="entry name" value="RlpA-like_sf"/>
</dbReference>
<evidence type="ECO:0000256" key="2">
    <source>
        <dbReference type="ARBA" id="ARBA00010421"/>
    </source>
</evidence>
<dbReference type="OrthoDB" id="4898945at2759"/>
<comment type="caution">
    <text evidence="4">The sequence shown here is derived from an EMBL/GenBank/DDBJ whole genome shotgun (WGS) entry which is preliminary data.</text>
</comment>
<comment type="subcellular location">
    <subcellularLocation>
        <location evidence="1">Secreted</location>
    </subcellularLocation>
</comment>
<protein>
    <submittedName>
        <fullName evidence="4">Cerato-platanin</fullName>
    </submittedName>
</protein>
<dbReference type="EMBL" id="MJBS01000056">
    <property type="protein sequence ID" value="OHE97513.1"/>
    <property type="molecule type" value="Genomic_DNA"/>
</dbReference>
<dbReference type="SUPFAM" id="SSF50685">
    <property type="entry name" value="Barwin-like endoglucanases"/>
    <property type="match status" value="1"/>
</dbReference>
<dbReference type="InterPro" id="IPR010829">
    <property type="entry name" value="Cerato-platanin"/>
</dbReference>
<proteinExistence type="inferred from homology"/>
<name>A0A1G4B883_9PEZI</name>
<evidence type="ECO:0000313" key="5">
    <source>
        <dbReference type="Proteomes" id="UP000176998"/>
    </source>
</evidence>
<dbReference type="RefSeq" id="XP_022474666.1">
    <property type="nucleotide sequence ID" value="XM_022618766.1"/>
</dbReference>
<dbReference type="Gene3D" id="2.40.40.10">
    <property type="entry name" value="RlpA-like domain"/>
    <property type="match status" value="1"/>
</dbReference>
<dbReference type="CDD" id="cd22778">
    <property type="entry name" value="DPBB_CEPL-like"/>
    <property type="match status" value="1"/>
</dbReference>
<dbReference type="Proteomes" id="UP000176998">
    <property type="component" value="Unassembled WGS sequence"/>
</dbReference>